<evidence type="ECO:0000313" key="4">
    <source>
        <dbReference type="EMBL" id="CAL5073459.1"/>
    </source>
</evidence>
<keyword evidence="2" id="KW-1133">Transmembrane helix</keyword>
<evidence type="ECO:0000256" key="1">
    <source>
        <dbReference type="SAM" id="MobiDB-lite"/>
    </source>
</evidence>
<dbReference type="InterPro" id="IPR005069">
    <property type="entry name" value="Nucl-diP-sugar_transferase"/>
</dbReference>
<reference evidence="4 5" key="2">
    <citation type="submission" date="2024-10" db="EMBL/GenBank/DDBJ databases">
        <authorList>
            <person name="Ryan C."/>
        </authorList>
    </citation>
    <scope>NUCLEOTIDE SEQUENCE [LARGE SCALE GENOMIC DNA]</scope>
</reference>
<feature type="transmembrane region" description="Helical" evidence="2">
    <location>
        <begin position="7"/>
        <end position="25"/>
    </location>
</feature>
<dbReference type="PANTHER" id="PTHR46038:SF5">
    <property type="entry name" value="NUCLEOTIDE-DIPHOSPHO-SUGAR TRANSFERASE FAMILY PROTEIN"/>
    <property type="match status" value="1"/>
</dbReference>
<dbReference type="Proteomes" id="UP001497457">
    <property type="component" value="Chromosome 6rd"/>
</dbReference>
<sequence length="350" mass="38890">MSTVTNLLRFLLVATVGTVAYVTLLQQRYSPLFPCSHVVGVPPATTSSRNNDKATTRAANNPATAGAAAADNDNLPELLSRAAMEDNTVIMTFTNEAWSAPGSLTDLFLESFRTGIRTAPLLNHLVIVAVDAAAFSRCQQTHPLCYALPVNNNASTTPNYASEQRYMAGEYLDMMWRRNRFQARVLSLGYSFVFTDVDIAWLRNPLLRIPVAADMAFSCDWYHGSSPYDLDKRANGGFLYVKGSARTAAFYAGWWDASRAAYPGQHEQFVFEQVKRELGERHGVTVQFVDTAYLGTFCERGKRKDWRKLCTFHANCVIGLQAKLETLRGVLDEWQRFKAKAGPNGTAITD</sequence>
<reference evidence="5" key="1">
    <citation type="submission" date="2024-06" db="EMBL/GenBank/DDBJ databases">
        <authorList>
            <person name="Ryan C."/>
        </authorList>
    </citation>
    <scope>NUCLEOTIDE SEQUENCE [LARGE SCALE GENOMIC DNA]</scope>
</reference>
<dbReference type="Pfam" id="PF03407">
    <property type="entry name" value="Nucleotid_trans"/>
    <property type="match status" value="1"/>
</dbReference>
<feature type="domain" description="Nucleotide-diphospho-sugar transferase" evidence="3">
    <location>
        <begin position="121"/>
        <end position="327"/>
    </location>
</feature>
<keyword evidence="2" id="KW-0472">Membrane</keyword>
<dbReference type="PANTHER" id="PTHR46038">
    <property type="entry name" value="EXPRESSED PROTEIN-RELATED"/>
    <property type="match status" value="1"/>
</dbReference>
<proteinExistence type="predicted"/>
<organism evidence="4 5">
    <name type="scientific">Urochloa decumbens</name>
    <dbReference type="NCBI Taxonomy" id="240449"/>
    <lineage>
        <taxon>Eukaryota</taxon>
        <taxon>Viridiplantae</taxon>
        <taxon>Streptophyta</taxon>
        <taxon>Embryophyta</taxon>
        <taxon>Tracheophyta</taxon>
        <taxon>Spermatophyta</taxon>
        <taxon>Magnoliopsida</taxon>
        <taxon>Liliopsida</taxon>
        <taxon>Poales</taxon>
        <taxon>Poaceae</taxon>
        <taxon>PACMAD clade</taxon>
        <taxon>Panicoideae</taxon>
        <taxon>Panicodae</taxon>
        <taxon>Paniceae</taxon>
        <taxon>Melinidinae</taxon>
        <taxon>Urochloa</taxon>
    </lineage>
</organism>
<evidence type="ECO:0000313" key="5">
    <source>
        <dbReference type="Proteomes" id="UP001497457"/>
    </source>
</evidence>
<feature type="compositionally biased region" description="Low complexity" evidence="1">
    <location>
        <begin position="56"/>
        <end position="70"/>
    </location>
</feature>
<protein>
    <recommendedName>
        <fullName evidence="3">Nucleotide-diphospho-sugar transferase domain-containing protein</fullName>
    </recommendedName>
</protein>
<evidence type="ECO:0000256" key="2">
    <source>
        <dbReference type="SAM" id="Phobius"/>
    </source>
</evidence>
<dbReference type="EMBL" id="OZ075116">
    <property type="protein sequence ID" value="CAL5073459.1"/>
    <property type="molecule type" value="Genomic_DNA"/>
</dbReference>
<gene>
    <name evidence="4" type="ORF">URODEC1_LOCUS104626</name>
</gene>
<accession>A0ABC9FFD0</accession>
<dbReference type="InterPro" id="IPR044821">
    <property type="entry name" value="At1g28695/At4g15970-like"/>
</dbReference>
<keyword evidence="5" id="KW-1185">Reference proteome</keyword>
<feature type="region of interest" description="Disordered" evidence="1">
    <location>
        <begin position="44"/>
        <end position="70"/>
    </location>
</feature>
<evidence type="ECO:0000259" key="3">
    <source>
        <dbReference type="Pfam" id="PF03407"/>
    </source>
</evidence>
<name>A0ABC9FFD0_9POAL</name>
<dbReference type="AlphaFoldDB" id="A0ABC9FFD0"/>
<keyword evidence="2" id="KW-0812">Transmembrane</keyword>